<dbReference type="Proteomes" id="UP001501710">
    <property type="component" value="Unassembled WGS sequence"/>
</dbReference>
<accession>A0ABP8CG18</accession>
<keyword evidence="3" id="KW-1185">Reference proteome</keyword>
<evidence type="ECO:0000313" key="2">
    <source>
        <dbReference type="EMBL" id="GAA4238659.1"/>
    </source>
</evidence>
<sequence length="779" mass="86028">MNADPASAPNSGPVRLGESEWSVWSSAMVRGAGFPARAVDRLADPDLADHADQDGAAENPAFRQAFHDATERFTRELGQVAASANFRLAVGWQNRRFLATAVDPHLRQLASGKPANSKRRSREQAIATYWQRYCLKNESIGFFGPTAWATIGTDDSGVTVRPGPAVTDQTTIYLERWPVDVLARGLAADLDLKPWFRPRRSPLLRLTERTACLPGGTPTPIDDLTSALLRAADGTLTARALAHQVCTDSDEAAVFARMEELRKRRWLIWKLELPASLRAEDDLLELLDGIDDEDVRATATARARKLIDGRDKLGQVWNDPEALPAALDDLADTFVELTGAAATRHDGQAYGGRTLAYLECRRDVSVRFGAEFVDRMAPIVPVLDSVRWLTWRIRQDVEPLVETAYRTARQHTDGPVDVGTLWMEAMRTVGTRLDGIVAAALTEFHRRWSAILPYDSDEATVQRTTADLEIAVKELFDAPHSGWDQARIACPDIMIAANGPADVEAGRYRVVLGEIHAAMNSLDYVSMVPTHRDPAALRANLDATFPTARLLPLLPPESRPKFTVRSHPALIRPDDQRISLVPHTPTPRTGTTQLAADALVLDEDGHLSVVLPDGARFDVLDLFAEAMKSLLLSHFDLLPLGRHRPRITVDDLVVTREGWRVPVTELDFVHQPDAATRFVAARAWARANRFPRHVFAKFPTETKPFYVDFASPIFVDVLASAARRAVRDAPDGAPVAVKIVEMLPAPDQAWLTDSAGERYTSEFRFAVCDLRDAAPGRAT</sequence>
<dbReference type="InterPro" id="IPR006827">
    <property type="entry name" value="Lant_deHydtase_N"/>
</dbReference>
<protein>
    <submittedName>
        <fullName evidence="2">Lantibiotic dehydratase</fullName>
    </submittedName>
</protein>
<dbReference type="RefSeq" id="WP_344902229.1">
    <property type="nucleotide sequence ID" value="NZ_BAABAS010000020.1"/>
</dbReference>
<dbReference type="Pfam" id="PF04738">
    <property type="entry name" value="Lant_dehydr_N"/>
    <property type="match status" value="1"/>
</dbReference>
<dbReference type="EMBL" id="BAABAS010000020">
    <property type="protein sequence ID" value="GAA4238659.1"/>
    <property type="molecule type" value="Genomic_DNA"/>
</dbReference>
<comment type="caution">
    <text evidence="2">The sequence shown here is derived from an EMBL/GenBank/DDBJ whole genome shotgun (WGS) entry which is preliminary data.</text>
</comment>
<evidence type="ECO:0000313" key="3">
    <source>
        <dbReference type="Proteomes" id="UP001501710"/>
    </source>
</evidence>
<name>A0ABP8CG18_9ACTN</name>
<reference evidence="3" key="1">
    <citation type="journal article" date="2019" name="Int. J. Syst. Evol. Microbiol.">
        <title>The Global Catalogue of Microorganisms (GCM) 10K type strain sequencing project: providing services to taxonomists for standard genome sequencing and annotation.</title>
        <authorList>
            <consortium name="The Broad Institute Genomics Platform"/>
            <consortium name="The Broad Institute Genome Sequencing Center for Infectious Disease"/>
            <person name="Wu L."/>
            <person name="Ma J."/>
        </authorList>
    </citation>
    <scope>NUCLEOTIDE SEQUENCE [LARGE SCALE GENOMIC DNA]</scope>
    <source>
        <strain evidence="3">JCM 17440</strain>
    </source>
</reference>
<proteinExistence type="predicted"/>
<gene>
    <name evidence="2" type="ORF">GCM10022254_55500</name>
</gene>
<evidence type="ECO:0000259" key="1">
    <source>
        <dbReference type="Pfam" id="PF04738"/>
    </source>
</evidence>
<organism evidence="2 3">
    <name type="scientific">Actinomadura meridiana</name>
    <dbReference type="NCBI Taxonomy" id="559626"/>
    <lineage>
        <taxon>Bacteria</taxon>
        <taxon>Bacillati</taxon>
        <taxon>Actinomycetota</taxon>
        <taxon>Actinomycetes</taxon>
        <taxon>Streptosporangiales</taxon>
        <taxon>Thermomonosporaceae</taxon>
        <taxon>Actinomadura</taxon>
    </lineage>
</organism>
<feature type="domain" description="Lantibiotic dehydratase N-terminal" evidence="1">
    <location>
        <begin position="85"/>
        <end position="375"/>
    </location>
</feature>